<proteinExistence type="predicted"/>
<name>A0A1G9LBQ3_9SPHI</name>
<sequence length="263" mass="30852">MALFHHFQFYMDIRSLIHHQPVLSNSAAKSVNKDAAESVTMREKKGKKAYRKRVIKAYTDHVDEDKLNSLKKKIYLTSQLEMKKYYKIDNKGQQLYKETWFDKKKNVAIVHYGKVGYRGKTEEIPLDEVKTNNDFLANFCKDCKADGYYEIPQDKHAWVVVQFPLKSELGNKRDLWLKDKVQEYLKNHLGWNGLGDVDGFDMGQKKLNIFCQVVDDERAVSSIKTCLKEYHLDLNQARIATKKIGEKEYTLKFSHKKIDNFEL</sequence>
<organism evidence="1 2">
    <name type="scientific">Pedobacter steynii</name>
    <dbReference type="NCBI Taxonomy" id="430522"/>
    <lineage>
        <taxon>Bacteria</taxon>
        <taxon>Pseudomonadati</taxon>
        <taxon>Bacteroidota</taxon>
        <taxon>Sphingobacteriia</taxon>
        <taxon>Sphingobacteriales</taxon>
        <taxon>Sphingobacteriaceae</taxon>
        <taxon>Pedobacter</taxon>
    </lineage>
</organism>
<evidence type="ECO:0000313" key="2">
    <source>
        <dbReference type="Proteomes" id="UP000183200"/>
    </source>
</evidence>
<dbReference type="Proteomes" id="UP000183200">
    <property type="component" value="Unassembled WGS sequence"/>
</dbReference>
<evidence type="ECO:0008006" key="3">
    <source>
        <dbReference type="Google" id="ProtNLM"/>
    </source>
</evidence>
<accession>A0A1G9LBQ3</accession>
<reference evidence="2" key="1">
    <citation type="submission" date="2016-10" db="EMBL/GenBank/DDBJ databases">
        <authorList>
            <person name="Varghese N."/>
            <person name="Submissions S."/>
        </authorList>
    </citation>
    <scope>NUCLEOTIDE SEQUENCE [LARGE SCALE GENOMIC DNA]</scope>
    <source>
        <strain evidence="2">DSM 19110</strain>
    </source>
</reference>
<protein>
    <recommendedName>
        <fullName evidence="3">WGR domain-containing protein</fullName>
    </recommendedName>
</protein>
<gene>
    <name evidence="1" type="ORF">SAMN05421820_101833</name>
</gene>
<keyword evidence="2" id="KW-1185">Reference proteome</keyword>
<dbReference type="EMBL" id="FNGY01000001">
    <property type="protein sequence ID" value="SDL59167.1"/>
    <property type="molecule type" value="Genomic_DNA"/>
</dbReference>
<evidence type="ECO:0000313" key="1">
    <source>
        <dbReference type="EMBL" id="SDL59167.1"/>
    </source>
</evidence>
<dbReference type="AlphaFoldDB" id="A0A1G9LBQ3"/>